<feature type="transmembrane region" description="Helical" evidence="4">
    <location>
        <begin position="6"/>
        <end position="26"/>
    </location>
</feature>
<dbReference type="InterPro" id="IPR002938">
    <property type="entry name" value="FAD-bd"/>
</dbReference>
<dbReference type="EMBL" id="FJOG01000053">
    <property type="protein sequence ID" value="CZR68324.1"/>
    <property type="molecule type" value="Genomic_DNA"/>
</dbReference>
<keyword evidence="1" id="KW-0285">Flavoprotein</keyword>
<dbReference type="SUPFAM" id="SSF51905">
    <property type="entry name" value="FAD/NAD(P)-binding domain"/>
    <property type="match status" value="1"/>
</dbReference>
<dbReference type="Gene3D" id="3.50.50.60">
    <property type="entry name" value="FAD/NAD(P)-binding domain"/>
    <property type="match status" value="1"/>
</dbReference>
<dbReference type="SUPFAM" id="SSF54373">
    <property type="entry name" value="FAD-linked reductases, C-terminal domain"/>
    <property type="match status" value="1"/>
</dbReference>
<dbReference type="PANTHER" id="PTHR46720:SF3">
    <property type="entry name" value="FAD-BINDING DOMAIN-CONTAINING PROTEIN-RELATED"/>
    <property type="match status" value="1"/>
</dbReference>
<accession>A0A1L7XTG3</accession>
<organism evidence="6 7">
    <name type="scientific">Phialocephala subalpina</name>
    <dbReference type="NCBI Taxonomy" id="576137"/>
    <lineage>
        <taxon>Eukaryota</taxon>
        <taxon>Fungi</taxon>
        <taxon>Dikarya</taxon>
        <taxon>Ascomycota</taxon>
        <taxon>Pezizomycotina</taxon>
        <taxon>Leotiomycetes</taxon>
        <taxon>Helotiales</taxon>
        <taxon>Mollisiaceae</taxon>
        <taxon>Phialocephala</taxon>
        <taxon>Phialocephala fortinii species complex</taxon>
    </lineage>
</organism>
<dbReference type="Pfam" id="PF01494">
    <property type="entry name" value="FAD_binding_3"/>
    <property type="match status" value="1"/>
</dbReference>
<evidence type="ECO:0000313" key="7">
    <source>
        <dbReference type="Proteomes" id="UP000184330"/>
    </source>
</evidence>
<dbReference type="GO" id="GO:0071949">
    <property type="term" value="F:FAD binding"/>
    <property type="evidence" value="ECO:0007669"/>
    <property type="project" value="InterPro"/>
</dbReference>
<evidence type="ECO:0000256" key="2">
    <source>
        <dbReference type="ARBA" id="ARBA00022827"/>
    </source>
</evidence>
<sequence>MAPEKPFHVAVCGGGIGGLCLVIGLLRQKVSCTIYEAAPAFAEIGAGVSFGPNAVRAMEMIHPLIAKGFENCVTMNGWPEKKETWFDFRVGKAGSRDGQEVLIDTHVADVKSGKLGQTSVHRAHYLDELVKLVPHGVAKFGKRLKDITEEGDKLVLLFEDGTREEADAVIGCDGIKSRTRHILLEADHPAASAVFSGKYAYRGLIPMDKAVDALGDELARNSQIYMGYRGHVLTFPIDKGKTMNVVAFRTKLDGEWEDPMWVRPSTTEEMFADFVGWGDKVRKILGLMENPDVWALFDHPPAPVFYKGRICLLGDAAHATTPHQGAGAGQAIEDALVLSVLLGQVNSPANLEDALKAYDAVRRPRSQRVVTTSREASHLYELENASIGFDLEKARRQLEVRCKWIWDEDLSTQVKMAQDAMAKRPAGKL</sequence>
<keyword evidence="2" id="KW-0274">FAD</keyword>
<dbReference type="GO" id="GO:0044550">
    <property type="term" value="P:secondary metabolite biosynthetic process"/>
    <property type="evidence" value="ECO:0007669"/>
    <property type="project" value="UniProtKB-ARBA"/>
</dbReference>
<reference evidence="6 7" key="1">
    <citation type="submission" date="2016-03" db="EMBL/GenBank/DDBJ databases">
        <authorList>
            <person name="Ploux O."/>
        </authorList>
    </citation>
    <scope>NUCLEOTIDE SEQUENCE [LARGE SCALE GENOMIC DNA]</scope>
    <source>
        <strain evidence="6 7">UAMH 11012</strain>
    </source>
</reference>
<keyword evidence="7" id="KW-1185">Reference proteome</keyword>
<dbReference type="GO" id="GO:0004497">
    <property type="term" value="F:monooxygenase activity"/>
    <property type="evidence" value="ECO:0007669"/>
    <property type="project" value="UniProtKB-KW"/>
</dbReference>
<dbReference type="PRINTS" id="PR00420">
    <property type="entry name" value="RNGMNOXGNASE"/>
</dbReference>
<evidence type="ECO:0000256" key="1">
    <source>
        <dbReference type="ARBA" id="ARBA00022630"/>
    </source>
</evidence>
<evidence type="ECO:0000256" key="3">
    <source>
        <dbReference type="ARBA" id="ARBA00023002"/>
    </source>
</evidence>
<evidence type="ECO:0000256" key="4">
    <source>
        <dbReference type="SAM" id="Phobius"/>
    </source>
</evidence>
<dbReference type="PANTHER" id="PTHR46720">
    <property type="entry name" value="HYDROXYLASE, PUTATIVE (AFU_ORTHOLOGUE AFUA_3G01460)-RELATED"/>
    <property type="match status" value="1"/>
</dbReference>
<protein>
    <submittedName>
        <fullName evidence="6">Related to salicylate 1-monooxygenase</fullName>
    </submittedName>
</protein>
<dbReference type="AlphaFoldDB" id="A0A1L7XTG3"/>
<feature type="domain" description="FAD-binding" evidence="5">
    <location>
        <begin position="305"/>
        <end position="372"/>
    </location>
</feature>
<proteinExistence type="predicted"/>
<keyword evidence="4" id="KW-0472">Membrane</keyword>
<dbReference type="InterPro" id="IPR036188">
    <property type="entry name" value="FAD/NAD-bd_sf"/>
</dbReference>
<dbReference type="FunFam" id="3.50.50.60:FF:000153">
    <property type="entry name" value="Salicylate hydroxylase, putative"/>
    <property type="match status" value="1"/>
</dbReference>
<keyword evidence="3" id="KW-0560">Oxidoreductase</keyword>
<evidence type="ECO:0000259" key="5">
    <source>
        <dbReference type="Pfam" id="PF01494"/>
    </source>
</evidence>
<dbReference type="OrthoDB" id="417877at2759"/>
<dbReference type="Proteomes" id="UP000184330">
    <property type="component" value="Unassembled WGS sequence"/>
</dbReference>
<gene>
    <name evidence="6" type="ORF">PAC_18223</name>
</gene>
<keyword evidence="6" id="KW-0503">Monooxygenase</keyword>
<dbReference type="STRING" id="576137.A0A1L7XTG3"/>
<name>A0A1L7XTG3_9HELO</name>
<evidence type="ECO:0000313" key="6">
    <source>
        <dbReference type="EMBL" id="CZR68324.1"/>
    </source>
</evidence>
<dbReference type="InterPro" id="IPR051104">
    <property type="entry name" value="FAD_monoxygenase"/>
</dbReference>
<keyword evidence="4" id="KW-0812">Transmembrane</keyword>
<keyword evidence="4" id="KW-1133">Transmembrane helix</keyword>